<evidence type="ECO:0000259" key="1">
    <source>
        <dbReference type="Pfam" id="PF07638"/>
    </source>
</evidence>
<name>A0ABX5XI00_9BACT</name>
<gene>
    <name evidence="2" type="ORF">TBK1r_02920</name>
</gene>
<dbReference type="InterPro" id="IPR053812">
    <property type="entry name" value="HTH_Sigma70_ECF-like"/>
</dbReference>
<dbReference type="Pfam" id="PF07638">
    <property type="entry name" value="Sigma70_ECF"/>
    <property type="match status" value="1"/>
</dbReference>
<accession>A0ABX5XI00</accession>
<protein>
    <recommendedName>
        <fullName evidence="1">RNA polymerase sigma-70 ECF-like HTH domain-containing protein</fullName>
    </recommendedName>
</protein>
<evidence type="ECO:0000313" key="2">
    <source>
        <dbReference type="EMBL" id="QDV81377.1"/>
    </source>
</evidence>
<keyword evidence="3" id="KW-1185">Reference proteome</keyword>
<dbReference type="InterPro" id="IPR036388">
    <property type="entry name" value="WH-like_DNA-bd_sf"/>
</dbReference>
<sequence>MKPEDFDIRLSDGEPDWSKILDVMVTFVRLNRVNDQNRRGAPEDVVQSAIKTTLKTKHRWGEGDIEFYELLWVNAKRKIDTARKHYRNGHGRSVPFSRLSTDEFQFIVSKEDCTVAVATGDVSDGPKSTLEQSEEELVVGRLGMSLNDWLEEEFGDLTEFERAVAKLWMQNYTVDEIAAELGVSASKVKRARSKIRRLLDGQDDEAPSER</sequence>
<evidence type="ECO:0000313" key="3">
    <source>
        <dbReference type="Proteomes" id="UP000318081"/>
    </source>
</evidence>
<dbReference type="SUPFAM" id="SSF46894">
    <property type="entry name" value="C-terminal effector domain of the bipartite response regulators"/>
    <property type="match status" value="1"/>
</dbReference>
<organism evidence="2 3">
    <name type="scientific">Stieleria magnilauensis</name>
    <dbReference type="NCBI Taxonomy" id="2527963"/>
    <lineage>
        <taxon>Bacteria</taxon>
        <taxon>Pseudomonadati</taxon>
        <taxon>Planctomycetota</taxon>
        <taxon>Planctomycetia</taxon>
        <taxon>Pirellulales</taxon>
        <taxon>Pirellulaceae</taxon>
        <taxon>Stieleria</taxon>
    </lineage>
</organism>
<dbReference type="EMBL" id="CP036432">
    <property type="protein sequence ID" value="QDV81377.1"/>
    <property type="molecule type" value="Genomic_DNA"/>
</dbReference>
<dbReference type="Gene3D" id="1.10.10.10">
    <property type="entry name" value="Winged helix-like DNA-binding domain superfamily/Winged helix DNA-binding domain"/>
    <property type="match status" value="1"/>
</dbReference>
<feature type="domain" description="RNA polymerase sigma-70 ECF-like HTH" evidence="1">
    <location>
        <begin position="47"/>
        <end position="197"/>
    </location>
</feature>
<dbReference type="InterPro" id="IPR016032">
    <property type="entry name" value="Sig_transdc_resp-reg_C-effctor"/>
</dbReference>
<proteinExistence type="predicted"/>
<dbReference type="Proteomes" id="UP000318081">
    <property type="component" value="Chromosome"/>
</dbReference>
<reference evidence="2 3" key="1">
    <citation type="submission" date="2019-02" db="EMBL/GenBank/DDBJ databases">
        <title>Deep-cultivation of Planctomycetes and their phenomic and genomic characterization uncovers novel biology.</title>
        <authorList>
            <person name="Wiegand S."/>
            <person name="Jogler M."/>
            <person name="Boedeker C."/>
            <person name="Pinto D."/>
            <person name="Vollmers J."/>
            <person name="Rivas-Marin E."/>
            <person name="Kohn T."/>
            <person name="Peeters S.H."/>
            <person name="Heuer A."/>
            <person name="Rast P."/>
            <person name="Oberbeckmann S."/>
            <person name="Bunk B."/>
            <person name="Jeske O."/>
            <person name="Meyerdierks A."/>
            <person name="Storesund J.E."/>
            <person name="Kallscheuer N."/>
            <person name="Luecker S."/>
            <person name="Lage O.M."/>
            <person name="Pohl T."/>
            <person name="Merkel B.J."/>
            <person name="Hornburger P."/>
            <person name="Mueller R.-W."/>
            <person name="Bruemmer F."/>
            <person name="Labrenz M."/>
            <person name="Spormann A.M."/>
            <person name="Op den Camp H."/>
            <person name="Overmann J."/>
            <person name="Amann R."/>
            <person name="Jetten M.S.M."/>
            <person name="Mascher T."/>
            <person name="Medema M.H."/>
            <person name="Devos D.P."/>
            <person name="Kaster A.-K."/>
            <person name="Ovreas L."/>
            <person name="Rohde M."/>
            <person name="Galperin M.Y."/>
            <person name="Jogler C."/>
        </authorList>
    </citation>
    <scope>NUCLEOTIDE SEQUENCE [LARGE SCALE GENOMIC DNA]</scope>
    <source>
        <strain evidence="2 3">TBK1r</strain>
    </source>
</reference>